<evidence type="ECO:0000256" key="2">
    <source>
        <dbReference type="ARBA" id="ARBA00022448"/>
    </source>
</evidence>
<dbReference type="GO" id="GO:0005886">
    <property type="term" value="C:plasma membrane"/>
    <property type="evidence" value="ECO:0007669"/>
    <property type="project" value="TreeGrafter"/>
</dbReference>
<feature type="domain" description="PAS" evidence="14">
    <location>
        <begin position="37"/>
        <end position="104"/>
    </location>
</feature>
<evidence type="ECO:0000256" key="6">
    <source>
        <dbReference type="ARBA" id="ARBA00022882"/>
    </source>
</evidence>
<comment type="caution">
    <text evidence="15">The sequence shown here is derived from an EMBL/GenBank/DDBJ whole genome shotgun (WGS) entry which is preliminary data.</text>
</comment>
<comment type="catalytic activity">
    <reaction evidence="12">
        <text>K(+)(in) = K(+)(out)</text>
        <dbReference type="Rhea" id="RHEA:29463"/>
        <dbReference type="ChEBI" id="CHEBI:29103"/>
    </reaction>
</comment>
<evidence type="ECO:0000256" key="7">
    <source>
        <dbReference type="ARBA" id="ARBA00022958"/>
    </source>
</evidence>
<dbReference type="SUPFAM" id="SSF55785">
    <property type="entry name" value="PYP-like sensor domain (PAS domain)"/>
    <property type="match status" value="1"/>
</dbReference>
<keyword evidence="6" id="KW-0851">Voltage-gated channel</keyword>
<gene>
    <name evidence="15" type="ORF">ROHU_000646</name>
</gene>
<dbReference type="AlphaFoldDB" id="A0A498P4Z8"/>
<keyword evidence="10" id="KW-0472">Membrane</keyword>
<dbReference type="GO" id="GO:0086091">
    <property type="term" value="P:regulation of heart rate by cardiac conduction"/>
    <property type="evidence" value="ECO:0007669"/>
    <property type="project" value="TreeGrafter"/>
</dbReference>
<reference evidence="15 16" key="1">
    <citation type="submission" date="2018-03" db="EMBL/GenBank/DDBJ databases">
        <title>Draft genome sequence of Rohu Carp (Labeo rohita).</title>
        <authorList>
            <person name="Das P."/>
            <person name="Kushwaha B."/>
            <person name="Joshi C.G."/>
            <person name="Kumar D."/>
            <person name="Nagpure N.S."/>
            <person name="Sahoo L."/>
            <person name="Das S.P."/>
            <person name="Bit A."/>
            <person name="Patnaik S."/>
            <person name="Meher P.K."/>
            <person name="Jayasankar P."/>
            <person name="Koringa P.G."/>
            <person name="Patel N.V."/>
            <person name="Hinsu A.T."/>
            <person name="Kumar R."/>
            <person name="Pandey M."/>
            <person name="Agarwal S."/>
            <person name="Srivastava S."/>
            <person name="Singh M."/>
            <person name="Iquebal M.A."/>
            <person name="Jaiswal S."/>
            <person name="Angadi U.B."/>
            <person name="Kumar N."/>
            <person name="Raza M."/>
            <person name="Shah T.M."/>
            <person name="Rai A."/>
            <person name="Jena J.K."/>
        </authorList>
    </citation>
    <scope>NUCLEOTIDE SEQUENCE [LARGE SCALE GENOMIC DNA]</scope>
    <source>
        <strain evidence="15">DASCIFA01</strain>
        <tissue evidence="15">Testis</tissue>
    </source>
</reference>
<dbReference type="GO" id="GO:0034702">
    <property type="term" value="C:monoatomic ion channel complex"/>
    <property type="evidence" value="ECO:0007669"/>
    <property type="project" value="UniProtKB-KW"/>
</dbReference>
<organism evidence="15 16">
    <name type="scientific">Labeo rohita</name>
    <name type="common">Indian major carp</name>
    <name type="synonym">Cyprinus rohita</name>
    <dbReference type="NCBI Taxonomy" id="84645"/>
    <lineage>
        <taxon>Eukaryota</taxon>
        <taxon>Metazoa</taxon>
        <taxon>Chordata</taxon>
        <taxon>Craniata</taxon>
        <taxon>Vertebrata</taxon>
        <taxon>Euteleostomi</taxon>
        <taxon>Actinopterygii</taxon>
        <taxon>Neopterygii</taxon>
        <taxon>Teleostei</taxon>
        <taxon>Ostariophysi</taxon>
        <taxon>Cypriniformes</taxon>
        <taxon>Cyprinidae</taxon>
        <taxon>Labeoninae</taxon>
        <taxon>Labeonini</taxon>
        <taxon>Labeo</taxon>
    </lineage>
</organism>
<evidence type="ECO:0000313" key="16">
    <source>
        <dbReference type="Proteomes" id="UP000290572"/>
    </source>
</evidence>
<dbReference type="PANTHER" id="PTHR10217:SF506">
    <property type="entry name" value="POTASSIUM VOLTAGE-GATED CHANNEL SUBFAMILY H MEMBER 2"/>
    <property type="match status" value="1"/>
</dbReference>
<evidence type="ECO:0000256" key="5">
    <source>
        <dbReference type="ARBA" id="ARBA00022826"/>
    </source>
</evidence>
<dbReference type="Pfam" id="PF13426">
    <property type="entry name" value="PAS_9"/>
    <property type="match status" value="1"/>
</dbReference>
<keyword evidence="9" id="KW-0406">Ion transport</keyword>
<keyword evidence="8" id="KW-1133">Transmembrane helix</keyword>
<keyword evidence="7" id="KW-0630">Potassium</keyword>
<dbReference type="InterPro" id="IPR000014">
    <property type="entry name" value="PAS"/>
</dbReference>
<dbReference type="Proteomes" id="UP000290572">
    <property type="component" value="Unassembled WGS sequence"/>
</dbReference>
<dbReference type="PANTHER" id="PTHR10217">
    <property type="entry name" value="VOLTAGE AND LIGAND GATED POTASSIUM CHANNEL"/>
    <property type="match status" value="1"/>
</dbReference>
<feature type="region of interest" description="Disordered" evidence="13">
    <location>
        <begin position="164"/>
        <end position="183"/>
    </location>
</feature>
<keyword evidence="4" id="KW-0812">Transmembrane</keyword>
<evidence type="ECO:0000256" key="11">
    <source>
        <dbReference type="ARBA" id="ARBA00023303"/>
    </source>
</evidence>
<evidence type="ECO:0000256" key="9">
    <source>
        <dbReference type="ARBA" id="ARBA00023065"/>
    </source>
</evidence>
<keyword evidence="11" id="KW-0407">Ion channel</keyword>
<sequence length="418" mass="46327">MPVRRGHVAPQNTFLDTIIRKFEGQNRKFIIANARVENCAIIFCNDGFCGMCGYTRSEVMQKPCTCSFLYGPHTGRPAVAQMAKALLGSEERKVEISLYRKDVKNEDGLVIMFILNFELADQQDRPLDCSPGRDIYHKHTIPWLSKARRRRLRLPLPLLRSLSGSKQSLHEDPEKGYMQPMPHMGHESVALDKLLSLPERSALGGSQLFVWEDKAQNEPESEPMPSEASPPLPQGFSQSSPRLHNLTSEASPSSCSMAHSRSCESLCGMRPSPSTNDFNWDRKLPVRPSSTGAMHRKASLQNATSDSDLIRLRTSVQGSRISHNLIDMKPDPLIAVPPGEIDIIAPCKLIDRTHNVTEKVTQDMNTGNRTETLAFVSAQSLMLAVCKIGVVVSELGSAHHSPSSQVKHPTFILTQGCP</sequence>
<evidence type="ECO:0000313" key="15">
    <source>
        <dbReference type="EMBL" id="RXN38996.1"/>
    </source>
</evidence>
<dbReference type="EMBL" id="QBIY01003913">
    <property type="protein sequence ID" value="RXN38996.1"/>
    <property type="molecule type" value="Genomic_DNA"/>
</dbReference>
<dbReference type="GO" id="GO:0060307">
    <property type="term" value="P:regulation of ventricular cardiac muscle cell membrane repolarization"/>
    <property type="evidence" value="ECO:0007669"/>
    <property type="project" value="TreeGrafter"/>
</dbReference>
<evidence type="ECO:0000256" key="12">
    <source>
        <dbReference type="ARBA" id="ARBA00034430"/>
    </source>
</evidence>
<evidence type="ECO:0000256" key="1">
    <source>
        <dbReference type="ARBA" id="ARBA00004141"/>
    </source>
</evidence>
<dbReference type="FunFam" id="3.30.450.20:FF:000001">
    <property type="entry name" value="Potassium voltage-gated channel subfamily H member 7"/>
    <property type="match status" value="1"/>
</dbReference>
<evidence type="ECO:0000256" key="10">
    <source>
        <dbReference type="ARBA" id="ARBA00023136"/>
    </source>
</evidence>
<keyword evidence="5" id="KW-0631">Potassium channel</keyword>
<evidence type="ECO:0000256" key="13">
    <source>
        <dbReference type="SAM" id="MobiDB-lite"/>
    </source>
</evidence>
<dbReference type="GO" id="GO:0086013">
    <property type="term" value="P:membrane repolarization during cardiac muscle cell action potential"/>
    <property type="evidence" value="ECO:0007669"/>
    <property type="project" value="TreeGrafter"/>
</dbReference>
<evidence type="ECO:0000259" key="14">
    <source>
        <dbReference type="Pfam" id="PF13426"/>
    </source>
</evidence>
<dbReference type="InterPro" id="IPR035965">
    <property type="entry name" value="PAS-like_dom_sf"/>
</dbReference>
<name>A0A498P4Z8_LABRO</name>
<keyword evidence="16" id="KW-1185">Reference proteome</keyword>
<keyword evidence="3" id="KW-0633">Potassium transport</keyword>
<dbReference type="InterPro" id="IPR050818">
    <property type="entry name" value="KCNH_animal-type"/>
</dbReference>
<comment type="subcellular location">
    <subcellularLocation>
        <location evidence="1">Membrane</location>
        <topology evidence="1">Multi-pass membrane protein</topology>
    </subcellularLocation>
</comment>
<dbReference type="CDD" id="cd00130">
    <property type="entry name" value="PAS"/>
    <property type="match status" value="1"/>
</dbReference>
<evidence type="ECO:0000256" key="3">
    <source>
        <dbReference type="ARBA" id="ARBA00022538"/>
    </source>
</evidence>
<dbReference type="STRING" id="84645.A0A498P4Z8"/>
<keyword evidence="2" id="KW-0813">Transport</keyword>
<protein>
    <submittedName>
        <fullName evidence="15">Potassium voltage-gated channel subfamily H member 6-like protein</fullName>
    </submittedName>
</protein>
<evidence type="ECO:0000256" key="4">
    <source>
        <dbReference type="ARBA" id="ARBA00022692"/>
    </source>
</evidence>
<proteinExistence type="predicted"/>
<dbReference type="GO" id="GO:0005242">
    <property type="term" value="F:inward rectifier potassium channel activity"/>
    <property type="evidence" value="ECO:0007669"/>
    <property type="project" value="TreeGrafter"/>
</dbReference>
<dbReference type="Gene3D" id="3.30.450.20">
    <property type="entry name" value="PAS domain"/>
    <property type="match status" value="1"/>
</dbReference>
<accession>A0A498P4Z8</accession>
<feature type="region of interest" description="Disordered" evidence="13">
    <location>
        <begin position="215"/>
        <end position="259"/>
    </location>
</feature>
<evidence type="ECO:0000256" key="8">
    <source>
        <dbReference type="ARBA" id="ARBA00022989"/>
    </source>
</evidence>
<feature type="compositionally biased region" description="Polar residues" evidence="13">
    <location>
        <begin position="235"/>
        <end position="259"/>
    </location>
</feature>